<dbReference type="Pfam" id="PF03221">
    <property type="entry name" value="HTH_Tnp_Tc5"/>
    <property type="match status" value="1"/>
</dbReference>
<evidence type="ECO:0000313" key="7">
    <source>
        <dbReference type="Proteomes" id="UP000005207"/>
    </source>
</evidence>
<reference evidence="5" key="2">
    <citation type="submission" date="2025-05" db="UniProtKB">
        <authorList>
            <consortium name="Ensembl"/>
        </authorList>
    </citation>
    <scope>IDENTIFICATION</scope>
</reference>
<organism evidence="5 7">
    <name type="scientific">Oreochromis niloticus</name>
    <name type="common">Nile tilapia</name>
    <name type="synonym">Tilapia nilotica</name>
    <dbReference type="NCBI Taxonomy" id="8128"/>
    <lineage>
        <taxon>Eukaryota</taxon>
        <taxon>Metazoa</taxon>
        <taxon>Chordata</taxon>
        <taxon>Craniata</taxon>
        <taxon>Vertebrata</taxon>
        <taxon>Euteleostomi</taxon>
        <taxon>Actinopterygii</taxon>
        <taxon>Neopterygii</taxon>
        <taxon>Teleostei</taxon>
        <taxon>Neoteleostei</taxon>
        <taxon>Acanthomorphata</taxon>
        <taxon>Ovalentaria</taxon>
        <taxon>Cichlomorphae</taxon>
        <taxon>Cichliformes</taxon>
        <taxon>Cichlidae</taxon>
        <taxon>African cichlids</taxon>
        <taxon>Pseudocrenilabrinae</taxon>
        <taxon>Oreochromini</taxon>
        <taxon>Oreochromis</taxon>
    </lineage>
</organism>
<feature type="region of interest" description="Disordered" evidence="2">
    <location>
        <begin position="458"/>
        <end position="477"/>
    </location>
</feature>
<dbReference type="PANTHER" id="PTHR19303">
    <property type="entry name" value="TRANSPOSON"/>
    <property type="match status" value="1"/>
</dbReference>
<feature type="region of interest" description="Disordered" evidence="2">
    <location>
        <begin position="513"/>
        <end position="557"/>
    </location>
</feature>
<keyword evidence="1" id="KW-0238">DNA-binding</keyword>
<dbReference type="GeneID" id="109195150"/>
<dbReference type="GO" id="GO:0003677">
    <property type="term" value="F:DNA binding"/>
    <property type="evidence" value="ECO:0007669"/>
    <property type="project" value="UniProtKB-KW"/>
</dbReference>
<name>A0A669DS79_ORENI</name>
<dbReference type="SUPFAM" id="SSF46689">
    <property type="entry name" value="Homeodomain-like"/>
    <property type="match status" value="1"/>
</dbReference>
<dbReference type="Ensembl" id="ENSONIT00000065152.1">
    <property type="protein sequence ID" value="ENSONIP00000062023.1"/>
    <property type="gene ID" value="ENSONIG00000038370.1"/>
</dbReference>
<dbReference type="OrthoDB" id="4327074at2759"/>
<dbReference type="PANTHER" id="PTHR19303:SF71">
    <property type="entry name" value="ZINC FINGER PHD-TYPE DOMAIN-CONTAINING PROTEIN"/>
    <property type="match status" value="1"/>
</dbReference>
<evidence type="ECO:0000256" key="2">
    <source>
        <dbReference type="SAM" id="MobiDB-lite"/>
    </source>
</evidence>
<protein>
    <submittedName>
        <fullName evidence="5">Uncharacterized LOC109195150</fullName>
    </submittedName>
</protein>
<proteinExistence type="predicted"/>
<dbReference type="GO" id="GO:0005634">
    <property type="term" value="C:nucleus"/>
    <property type="evidence" value="ECO:0007669"/>
    <property type="project" value="TreeGrafter"/>
</dbReference>
<dbReference type="Ensembl" id="ENSONIT00000084011.1">
    <property type="protein sequence ID" value="ENSONIP00000061361.1"/>
    <property type="gene ID" value="ENSONIG00000036023.1"/>
</dbReference>
<feature type="domain" description="DDE-1" evidence="3">
    <location>
        <begin position="218"/>
        <end position="383"/>
    </location>
</feature>
<dbReference type="AlphaFoldDB" id="A0A669DS79"/>
<keyword evidence="7" id="KW-1185">Reference proteome</keyword>
<accession>A0A669DS79</accession>
<gene>
    <name evidence="5" type="primary">LOC109201996</name>
    <name evidence="6" type="synonym">LOC109195150</name>
</gene>
<evidence type="ECO:0000259" key="4">
    <source>
        <dbReference type="Pfam" id="PF03221"/>
    </source>
</evidence>
<dbReference type="Proteomes" id="UP000005207">
    <property type="component" value="Linkage group LG2"/>
</dbReference>
<dbReference type="Pfam" id="PF03184">
    <property type="entry name" value="DDE_1"/>
    <property type="match status" value="1"/>
</dbReference>
<dbReference type="InterPro" id="IPR004875">
    <property type="entry name" value="DDE_SF_endonuclease_dom"/>
</dbReference>
<dbReference type="InterPro" id="IPR009057">
    <property type="entry name" value="Homeodomain-like_sf"/>
</dbReference>
<sequence length="658" mass="73921">MPRTYRRKTSWGSTPLEEIERAASEVKGGKSIRSVAKERQIDRSTVRRYIKKRDTQEVKSVGYSGTASAKRVFSEEVEKELAEHIKKLAEQFHGISPKKCRELALELAGRNNIPTPSNWTEKGLAGKEWFKNFLARHHLSCRMPEATSLGRATAFNKTTVGEFFDNLAKVIDRYKFPPNMIFNVDETGVTTVQTPKQVVAEKGKKQVGSITSAERVELVTVVCAVNATGNAVPPMFIFPRVRYKDHFIAGAPPGSIGTTTRSGWISEDVFVVFLEHLVQQTKCSPDLPLLLIMDNHEAHISLKALDIAKTSGIVMLTIPPHTSHRLQPLDKCVYGPFKTYYNRALDGWMRSNPGKTASIYQIAGCVNDAFMSAMTPRNISSGFRATGIFPYNRDIFSDAEFEPSMVSDRPNLEQQPAAEGVAPVVSASLSAELPSPDPVHACGSRSDPNHARYVSPTDILPLLKSQQPRKQTNRKRVKTRILTDTPEKQAIERHHEERTNKLKGKKEIIHKKQGMWKRKQTQTKIAVESSSEESDVPIPFEDTSEYESSSDERSEPDVSDLVVGDFVIVRFASKSRSHHYIGLVDSFADNEVSARFLRRIRGITSSKKPTFVFKENDEASFPRKDVLKKLPQPQQAGGTARREQQFIFPCNLDHWNIE</sequence>
<dbReference type="RefSeq" id="XP_019213745.1">
    <property type="nucleotide sequence ID" value="XM_019358200.2"/>
</dbReference>
<evidence type="ECO:0000259" key="3">
    <source>
        <dbReference type="Pfam" id="PF03184"/>
    </source>
</evidence>
<evidence type="ECO:0000313" key="5">
    <source>
        <dbReference type="Ensembl" id="ENSONIP00000061361.1"/>
    </source>
</evidence>
<dbReference type="GeneID" id="109201996"/>
<reference evidence="7" key="1">
    <citation type="submission" date="2012-01" db="EMBL/GenBank/DDBJ databases">
        <title>The Genome Sequence of Oreochromis niloticus (Nile Tilapia).</title>
        <authorList>
            <consortium name="Broad Institute Genome Assembly Team"/>
            <consortium name="Broad Institute Sequencing Platform"/>
            <person name="Di Palma F."/>
            <person name="Johnson J."/>
            <person name="Lander E.S."/>
            <person name="Lindblad-Toh K."/>
        </authorList>
    </citation>
    <scope>NUCLEOTIDE SEQUENCE [LARGE SCALE GENOMIC DNA]</scope>
</reference>
<dbReference type="OMA" id="SRIWNVD"/>
<dbReference type="GeneTree" id="ENSGT00940000166278"/>
<evidence type="ECO:0000256" key="1">
    <source>
        <dbReference type="ARBA" id="ARBA00023125"/>
    </source>
</evidence>
<dbReference type="Proteomes" id="UP000005207">
    <property type="component" value="Linkage group LG1"/>
</dbReference>
<dbReference type="InterPro" id="IPR050863">
    <property type="entry name" value="CenT-Element_Derived"/>
</dbReference>
<feature type="domain" description="HTH CENPB-type" evidence="4">
    <location>
        <begin position="75"/>
        <end position="141"/>
    </location>
</feature>
<dbReference type="InterPro" id="IPR006600">
    <property type="entry name" value="HTH_CenpB_DNA-bd_dom"/>
</dbReference>
<dbReference type="RefSeq" id="XP_019202289.1">
    <property type="nucleotide sequence ID" value="XM_019346744.1"/>
</dbReference>
<evidence type="ECO:0000313" key="6">
    <source>
        <dbReference type="Ensembl" id="ENSONIP00000062023.1"/>
    </source>
</evidence>